<name>B4K2T1_DROGR</name>
<evidence type="ECO:0000313" key="15">
    <source>
        <dbReference type="EMBL" id="EDW05086.1"/>
    </source>
</evidence>
<dbReference type="PANTHER" id="PTHR48438">
    <property type="entry name" value="ALPHA-(1,3)-FUCOSYLTRANSFERASE C-RELATED"/>
    <property type="match status" value="1"/>
</dbReference>
<protein>
    <recommendedName>
        <fullName evidence="12">Fucosyltransferase</fullName>
        <ecNumber evidence="12">2.4.1.-</ecNumber>
    </recommendedName>
</protein>
<evidence type="ECO:0000256" key="1">
    <source>
        <dbReference type="ARBA" id="ARBA00004447"/>
    </source>
</evidence>
<dbReference type="PhylomeDB" id="B4K2T1"/>
<comment type="similarity">
    <text evidence="3 12">Belongs to the glycosyltransferase 10 family.</text>
</comment>
<dbReference type="eggNOG" id="KOG2619">
    <property type="taxonomic scope" value="Eukaryota"/>
</dbReference>
<dbReference type="GO" id="GO:0032580">
    <property type="term" value="C:Golgi cisterna membrane"/>
    <property type="evidence" value="ECO:0007669"/>
    <property type="project" value="UniProtKB-SubCell"/>
</dbReference>
<keyword evidence="9 12" id="KW-0333">Golgi apparatus</keyword>
<keyword evidence="11" id="KW-0325">Glycoprotein</keyword>
<dbReference type="Pfam" id="PF17039">
    <property type="entry name" value="Glyco_tran_10_N"/>
    <property type="match status" value="1"/>
</dbReference>
<keyword evidence="6 12" id="KW-0812">Transmembrane</keyword>
<evidence type="ECO:0000256" key="6">
    <source>
        <dbReference type="ARBA" id="ARBA00022692"/>
    </source>
</evidence>
<evidence type="ECO:0000259" key="13">
    <source>
        <dbReference type="Pfam" id="PF00852"/>
    </source>
</evidence>
<dbReference type="EMBL" id="CH919880">
    <property type="protein sequence ID" value="EDW05086.1"/>
    <property type="molecule type" value="Genomic_DNA"/>
</dbReference>
<dbReference type="SUPFAM" id="SSF53756">
    <property type="entry name" value="UDP-Glycosyltransferase/glycogen phosphorylase"/>
    <property type="match status" value="1"/>
</dbReference>
<dbReference type="EC" id="2.4.1.-" evidence="12"/>
<reference evidence="15 16" key="1">
    <citation type="journal article" date="2007" name="Nature">
        <title>Evolution of genes and genomes on the Drosophila phylogeny.</title>
        <authorList>
            <consortium name="Drosophila 12 Genomes Consortium"/>
            <person name="Clark A.G."/>
            <person name="Eisen M.B."/>
            <person name="Smith D.R."/>
            <person name="Bergman C.M."/>
            <person name="Oliver B."/>
            <person name="Markow T.A."/>
            <person name="Kaufman T.C."/>
            <person name="Kellis M."/>
            <person name="Gelbart W."/>
            <person name="Iyer V.N."/>
            <person name="Pollard D.A."/>
            <person name="Sackton T.B."/>
            <person name="Larracuente A.M."/>
            <person name="Singh N.D."/>
            <person name="Abad J.P."/>
            <person name="Abt D.N."/>
            <person name="Adryan B."/>
            <person name="Aguade M."/>
            <person name="Akashi H."/>
            <person name="Anderson W.W."/>
            <person name="Aquadro C.F."/>
            <person name="Ardell D.H."/>
            <person name="Arguello R."/>
            <person name="Artieri C.G."/>
            <person name="Barbash D.A."/>
            <person name="Barker D."/>
            <person name="Barsanti P."/>
            <person name="Batterham P."/>
            <person name="Batzoglou S."/>
            <person name="Begun D."/>
            <person name="Bhutkar A."/>
            <person name="Blanco E."/>
            <person name="Bosak S.A."/>
            <person name="Bradley R.K."/>
            <person name="Brand A.D."/>
            <person name="Brent M.R."/>
            <person name="Brooks A.N."/>
            <person name="Brown R.H."/>
            <person name="Butlin R.K."/>
            <person name="Caggese C."/>
            <person name="Calvi B.R."/>
            <person name="Bernardo de Carvalho A."/>
            <person name="Caspi A."/>
            <person name="Castrezana S."/>
            <person name="Celniker S.E."/>
            <person name="Chang J.L."/>
            <person name="Chapple C."/>
            <person name="Chatterji S."/>
            <person name="Chinwalla A."/>
            <person name="Civetta A."/>
            <person name="Clifton S.W."/>
            <person name="Comeron J.M."/>
            <person name="Costello J.C."/>
            <person name="Coyne J.A."/>
            <person name="Daub J."/>
            <person name="David R.G."/>
            <person name="Delcher A.L."/>
            <person name="Delehaunty K."/>
            <person name="Do C.B."/>
            <person name="Ebling H."/>
            <person name="Edwards K."/>
            <person name="Eickbush T."/>
            <person name="Evans J.D."/>
            <person name="Filipski A."/>
            <person name="Findeiss S."/>
            <person name="Freyhult E."/>
            <person name="Fulton L."/>
            <person name="Fulton R."/>
            <person name="Garcia A.C."/>
            <person name="Gardiner A."/>
            <person name="Garfield D.A."/>
            <person name="Garvin B.E."/>
            <person name="Gibson G."/>
            <person name="Gilbert D."/>
            <person name="Gnerre S."/>
            <person name="Godfrey J."/>
            <person name="Good R."/>
            <person name="Gotea V."/>
            <person name="Gravely B."/>
            <person name="Greenberg A.J."/>
            <person name="Griffiths-Jones S."/>
            <person name="Gross S."/>
            <person name="Guigo R."/>
            <person name="Gustafson E.A."/>
            <person name="Haerty W."/>
            <person name="Hahn M.W."/>
            <person name="Halligan D.L."/>
            <person name="Halpern A.L."/>
            <person name="Halter G.M."/>
            <person name="Han M.V."/>
            <person name="Heger A."/>
            <person name="Hillier L."/>
            <person name="Hinrichs A.S."/>
            <person name="Holmes I."/>
            <person name="Hoskins R.A."/>
            <person name="Hubisz M.J."/>
            <person name="Hultmark D."/>
            <person name="Huntley M.A."/>
            <person name="Jaffe D.B."/>
            <person name="Jagadeeshan S."/>
            <person name="Jeck W.R."/>
            <person name="Johnson J."/>
            <person name="Jones C.D."/>
            <person name="Jordan W.C."/>
            <person name="Karpen G.H."/>
            <person name="Kataoka E."/>
            <person name="Keightley P.D."/>
            <person name="Kheradpour P."/>
            <person name="Kirkness E.F."/>
            <person name="Koerich L.B."/>
            <person name="Kristiansen K."/>
            <person name="Kudrna D."/>
            <person name="Kulathinal R.J."/>
            <person name="Kumar S."/>
            <person name="Kwok R."/>
            <person name="Lander E."/>
            <person name="Langley C.H."/>
            <person name="Lapoint R."/>
            <person name="Lazzaro B.P."/>
            <person name="Lee S.J."/>
            <person name="Levesque L."/>
            <person name="Li R."/>
            <person name="Lin C.F."/>
            <person name="Lin M.F."/>
            <person name="Lindblad-Toh K."/>
            <person name="Llopart A."/>
            <person name="Long M."/>
            <person name="Low L."/>
            <person name="Lozovsky E."/>
            <person name="Lu J."/>
            <person name="Luo M."/>
            <person name="Machado C.A."/>
            <person name="Makalowski W."/>
            <person name="Marzo M."/>
            <person name="Matsuda M."/>
            <person name="Matzkin L."/>
            <person name="McAllister B."/>
            <person name="McBride C.S."/>
            <person name="McKernan B."/>
            <person name="McKernan K."/>
            <person name="Mendez-Lago M."/>
            <person name="Minx P."/>
            <person name="Mollenhauer M.U."/>
            <person name="Montooth K."/>
            <person name="Mount S.M."/>
            <person name="Mu X."/>
            <person name="Myers E."/>
            <person name="Negre B."/>
            <person name="Newfeld S."/>
            <person name="Nielsen R."/>
            <person name="Noor M.A."/>
            <person name="O'Grady P."/>
            <person name="Pachter L."/>
            <person name="Papaceit M."/>
            <person name="Parisi M.J."/>
            <person name="Parisi M."/>
            <person name="Parts L."/>
            <person name="Pedersen J.S."/>
            <person name="Pesole G."/>
            <person name="Phillippy A.M."/>
            <person name="Ponting C.P."/>
            <person name="Pop M."/>
            <person name="Porcelli D."/>
            <person name="Powell J.R."/>
            <person name="Prohaska S."/>
            <person name="Pruitt K."/>
            <person name="Puig M."/>
            <person name="Quesneville H."/>
            <person name="Ram K.R."/>
            <person name="Rand D."/>
            <person name="Rasmussen M.D."/>
            <person name="Reed L.K."/>
            <person name="Reenan R."/>
            <person name="Reily A."/>
            <person name="Remington K.A."/>
            <person name="Rieger T.T."/>
            <person name="Ritchie M.G."/>
            <person name="Robin C."/>
            <person name="Rogers Y.H."/>
            <person name="Rohde C."/>
            <person name="Rozas J."/>
            <person name="Rubenfield M.J."/>
            <person name="Ruiz A."/>
            <person name="Russo S."/>
            <person name="Salzberg S.L."/>
            <person name="Sanchez-Gracia A."/>
            <person name="Saranga D.J."/>
            <person name="Sato H."/>
            <person name="Schaeffer S.W."/>
            <person name="Schatz M.C."/>
            <person name="Schlenke T."/>
            <person name="Schwartz R."/>
            <person name="Segarra C."/>
            <person name="Singh R.S."/>
            <person name="Sirot L."/>
            <person name="Sirota M."/>
            <person name="Sisneros N.B."/>
            <person name="Smith C.D."/>
            <person name="Smith T.F."/>
            <person name="Spieth J."/>
            <person name="Stage D.E."/>
            <person name="Stark A."/>
            <person name="Stephan W."/>
            <person name="Strausberg R.L."/>
            <person name="Strempel S."/>
            <person name="Sturgill D."/>
            <person name="Sutton G."/>
            <person name="Sutton G.G."/>
            <person name="Tao W."/>
            <person name="Teichmann S."/>
            <person name="Tobari Y.N."/>
            <person name="Tomimura Y."/>
            <person name="Tsolas J.M."/>
            <person name="Valente V.L."/>
            <person name="Venter E."/>
            <person name="Venter J.C."/>
            <person name="Vicario S."/>
            <person name="Vieira F.G."/>
            <person name="Vilella A.J."/>
            <person name="Villasante A."/>
            <person name="Walenz B."/>
            <person name="Wang J."/>
            <person name="Wasserman M."/>
            <person name="Watts T."/>
            <person name="Wilson D."/>
            <person name="Wilson R.K."/>
            <person name="Wing R.A."/>
            <person name="Wolfner M.F."/>
            <person name="Wong A."/>
            <person name="Wong G.K."/>
            <person name="Wu C.I."/>
            <person name="Wu G."/>
            <person name="Yamamoto D."/>
            <person name="Yang H.P."/>
            <person name="Yang S.P."/>
            <person name="Yorke J.A."/>
            <person name="Yoshida K."/>
            <person name="Zdobnov E."/>
            <person name="Zhang P."/>
            <person name="Zhang Y."/>
            <person name="Zimin A.V."/>
            <person name="Baldwin J."/>
            <person name="Abdouelleil A."/>
            <person name="Abdulkadir J."/>
            <person name="Abebe A."/>
            <person name="Abera B."/>
            <person name="Abreu J."/>
            <person name="Acer S.C."/>
            <person name="Aftuck L."/>
            <person name="Alexander A."/>
            <person name="An P."/>
            <person name="Anderson E."/>
            <person name="Anderson S."/>
            <person name="Arachi H."/>
            <person name="Azer M."/>
            <person name="Bachantsang P."/>
            <person name="Barry A."/>
            <person name="Bayul T."/>
            <person name="Berlin A."/>
            <person name="Bessette D."/>
            <person name="Bloom T."/>
            <person name="Blye J."/>
            <person name="Boguslavskiy L."/>
            <person name="Bonnet C."/>
            <person name="Boukhgalter B."/>
            <person name="Bourzgui I."/>
            <person name="Brown A."/>
            <person name="Cahill P."/>
            <person name="Channer S."/>
            <person name="Cheshatsang Y."/>
            <person name="Chuda L."/>
            <person name="Citroen M."/>
            <person name="Collymore A."/>
            <person name="Cooke P."/>
            <person name="Costello M."/>
            <person name="D'Aco K."/>
            <person name="Daza R."/>
            <person name="De Haan G."/>
            <person name="DeGray S."/>
            <person name="DeMaso C."/>
            <person name="Dhargay N."/>
            <person name="Dooley K."/>
            <person name="Dooley E."/>
            <person name="Doricent M."/>
            <person name="Dorje P."/>
            <person name="Dorjee K."/>
            <person name="Dupes A."/>
            <person name="Elong R."/>
            <person name="Falk J."/>
            <person name="Farina A."/>
            <person name="Faro S."/>
            <person name="Ferguson D."/>
            <person name="Fisher S."/>
            <person name="Foley C.D."/>
            <person name="Franke A."/>
            <person name="Friedrich D."/>
            <person name="Gadbois L."/>
            <person name="Gearin G."/>
            <person name="Gearin C.R."/>
            <person name="Giannoukos G."/>
            <person name="Goode T."/>
            <person name="Graham J."/>
            <person name="Grandbois E."/>
            <person name="Grewal S."/>
            <person name="Gyaltsen K."/>
            <person name="Hafez N."/>
            <person name="Hagos B."/>
            <person name="Hall J."/>
            <person name="Henson C."/>
            <person name="Hollinger A."/>
            <person name="Honan T."/>
            <person name="Huard M.D."/>
            <person name="Hughes L."/>
            <person name="Hurhula B."/>
            <person name="Husby M.E."/>
            <person name="Kamat A."/>
            <person name="Kanga B."/>
            <person name="Kashin S."/>
            <person name="Khazanovich D."/>
            <person name="Kisner P."/>
            <person name="Lance K."/>
            <person name="Lara M."/>
            <person name="Lee W."/>
            <person name="Lennon N."/>
            <person name="Letendre F."/>
            <person name="LeVine R."/>
            <person name="Lipovsky A."/>
            <person name="Liu X."/>
            <person name="Liu J."/>
            <person name="Liu S."/>
            <person name="Lokyitsang T."/>
            <person name="Lokyitsang Y."/>
            <person name="Lubonja R."/>
            <person name="Lui A."/>
            <person name="MacDonald P."/>
            <person name="Magnisalis V."/>
            <person name="Maru K."/>
            <person name="Matthews C."/>
            <person name="McCusker W."/>
            <person name="McDonough S."/>
            <person name="Mehta T."/>
            <person name="Meldrim J."/>
            <person name="Meneus L."/>
            <person name="Mihai O."/>
            <person name="Mihalev A."/>
            <person name="Mihova T."/>
            <person name="Mittelman R."/>
            <person name="Mlenga V."/>
            <person name="Montmayeur A."/>
            <person name="Mulrain L."/>
            <person name="Navidi A."/>
            <person name="Naylor J."/>
            <person name="Negash T."/>
            <person name="Nguyen T."/>
            <person name="Nguyen N."/>
            <person name="Nicol R."/>
            <person name="Norbu C."/>
            <person name="Norbu N."/>
            <person name="Novod N."/>
            <person name="O'Neill B."/>
            <person name="Osman S."/>
            <person name="Markiewicz E."/>
            <person name="Oyono O.L."/>
            <person name="Patti C."/>
            <person name="Phunkhang P."/>
            <person name="Pierre F."/>
            <person name="Priest M."/>
            <person name="Raghuraman S."/>
            <person name="Rege F."/>
            <person name="Reyes R."/>
            <person name="Rise C."/>
            <person name="Rogov P."/>
            <person name="Ross K."/>
            <person name="Ryan E."/>
            <person name="Settipalli S."/>
            <person name="Shea T."/>
            <person name="Sherpa N."/>
            <person name="Shi L."/>
            <person name="Shih D."/>
            <person name="Sparrow T."/>
            <person name="Spaulding J."/>
            <person name="Stalker J."/>
            <person name="Stange-Thomann N."/>
            <person name="Stavropoulos S."/>
            <person name="Stone C."/>
            <person name="Strader C."/>
            <person name="Tesfaye S."/>
            <person name="Thomson T."/>
            <person name="Thoulutsang Y."/>
            <person name="Thoulutsang D."/>
            <person name="Topham K."/>
            <person name="Topping I."/>
            <person name="Tsamla T."/>
            <person name="Vassiliev H."/>
            <person name="Vo A."/>
            <person name="Wangchuk T."/>
            <person name="Wangdi T."/>
            <person name="Weiand M."/>
            <person name="Wilkinson J."/>
            <person name="Wilson A."/>
            <person name="Yadav S."/>
            <person name="Young G."/>
            <person name="Yu Q."/>
            <person name="Zembek L."/>
            <person name="Zhong D."/>
            <person name="Zimmer A."/>
            <person name="Zwirko Z."/>
            <person name="Jaffe D.B."/>
            <person name="Alvarez P."/>
            <person name="Brockman W."/>
            <person name="Butler J."/>
            <person name="Chin C."/>
            <person name="Gnerre S."/>
            <person name="Grabherr M."/>
            <person name="Kleber M."/>
            <person name="Mauceli E."/>
            <person name="MacCallum I."/>
        </authorList>
    </citation>
    <scope>NUCLEOTIDE SEQUENCE [LARGE SCALE GENOMIC DNA]</scope>
    <source>
        <strain evidence="16">Tucson 15287-2541.00</strain>
    </source>
</reference>
<proteinExistence type="inferred from homology"/>
<dbReference type="InterPro" id="IPR038577">
    <property type="entry name" value="GT10-like_C_sf"/>
</dbReference>
<evidence type="ECO:0000313" key="16">
    <source>
        <dbReference type="Proteomes" id="UP000001070"/>
    </source>
</evidence>
<dbReference type="UniPathway" id="UPA00378"/>
<feature type="domain" description="Fucosyltransferase C-terminal" evidence="13">
    <location>
        <begin position="136"/>
        <end position="287"/>
    </location>
</feature>
<evidence type="ECO:0000256" key="11">
    <source>
        <dbReference type="ARBA" id="ARBA00023180"/>
    </source>
</evidence>
<keyword evidence="8" id="KW-1133">Transmembrane helix</keyword>
<evidence type="ECO:0000256" key="10">
    <source>
        <dbReference type="ARBA" id="ARBA00023136"/>
    </source>
</evidence>
<keyword evidence="7" id="KW-0735">Signal-anchor</keyword>
<dbReference type="GO" id="GO:0008417">
    <property type="term" value="F:fucosyltransferase activity"/>
    <property type="evidence" value="ECO:0007669"/>
    <property type="project" value="InterPro"/>
</dbReference>
<dbReference type="Proteomes" id="UP000001070">
    <property type="component" value="Unassembled WGS sequence"/>
</dbReference>
<evidence type="ECO:0000256" key="9">
    <source>
        <dbReference type="ARBA" id="ARBA00023034"/>
    </source>
</evidence>
<keyword evidence="16" id="KW-1185">Reference proteome</keyword>
<dbReference type="OrthoDB" id="427096at2759"/>
<evidence type="ECO:0000256" key="5">
    <source>
        <dbReference type="ARBA" id="ARBA00022679"/>
    </source>
</evidence>
<dbReference type="InterPro" id="IPR031481">
    <property type="entry name" value="Glyco_tran_10_N"/>
</dbReference>
<dbReference type="Pfam" id="PF00852">
    <property type="entry name" value="Glyco_transf_10"/>
    <property type="match status" value="1"/>
</dbReference>
<evidence type="ECO:0000259" key="14">
    <source>
        <dbReference type="Pfam" id="PF17039"/>
    </source>
</evidence>
<gene>
    <name evidence="15" type="primary">Dgri\GH23360</name>
    <name evidence="15" type="ORF">Dgri_GH23360</name>
</gene>
<dbReference type="PANTHER" id="PTHR48438:SF1">
    <property type="entry name" value="ALPHA-(1,3)-FUCOSYLTRANSFERASE C-RELATED"/>
    <property type="match status" value="1"/>
</dbReference>
<organism evidence="16">
    <name type="scientific">Drosophila grimshawi</name>
    <name type="common">Hawaiian fruit fly</name>
    <name type="synonym">Idiomyia grimshawi</name>
    <dbReference type="NCBI Taxonomy" id="7222"/>
    <lineage>
        <taxon>Eukaryota</taxon>
        <taxon>Metazoa</taxon>
        <taxon>Ecdysozoa</taxon>
        <taxon>Arthropoda</taxon>
        <taxon>Hexapoda</taxon>
        <taxon>Insecta</taxon>
        <taxon>Pterygota</taxon>
        <taxon>Neoptera</taxon>
        <taxon>Endopterygota</taxon>
        <taxon>Diptera</taxon>
        <taxon>Brachycera</taxon>
        <taxon>Muscomorpha</taxon>
        <taxon>Ephydroidea</taxon>
        <taxon>Drosophilidae</taxon>
        <taxon>Drosophila</taxon>
        <taxon>Hawaiian Drosophila</taxon>
    </lineage>
</organism>
<dbReference type="InterPro" id="IPR055270">
    <property type="entry name" value="Glyco_tran_10_C"/>
</dbReference>
<feature type="domain" description="Fucosyltransferase N-terminal" evidence="14">
    <location>
        <begin position="11"/>
        <end position="105"/>
    </location>
</feature>
<dbReference type="OMA" id="IFNYSMT"/>
<evidence type="ECO:0000256" key="8">
    <source>
        <dbReference type="ARBA" id="ARBA00022989"/>
    </source>
</evidence>
<evidence type="ECO:0000256" key="7">
    <source>
        <dbReference type="ARBA" id="ARBA00022968"/>
    </source>
</evidence>
<comment type="pathway">
    <text evidence="2">Protein modification; protein glycosylation.</text>
</comment>
<accession>B4K2T1</accession>
<comment type="subcellular location">
    <subcellularLocation>
        <location evidence="1 12">Golgi apparatus</location>
        <location evidence="1 12">Golgi stack membrane</location>
        <topology evidence="1 12">Single-pass type II membrane protein</topology>
    </subcellularLocation>
</comment>
<dbReference type="InParanoid" id="B4K2T1"/>
<sequence length="319" mass="36701">MRRGAKESSGKAILLWSEGAMTIPNCGCLVTSKRNYAGATFEANVFNGDRPYSLKRLDRIRRTPNFLAVYALRHPKSLSRDPLLGHGKTIFNFTMTYRRDSDVIWTDYYFAEEHSKEASFLEEVNQSVANLRSQLQSKSALVFYMIYEVNNNSLPESLYLQELRKYLELDAQISCHGYHDCAQYKFMLIFETSTCPDYVHPQFYTAVVNFVVPVIIGGGNLSQLVPTGCYISGGDFGTPKQLAEHLVELSSQPQLYEQFFWWHSMYRLHKSPHPLCALCRQLGREVPRRERQPGEFLKWWTGYQCPTRTDRLASLQSSA</sequence>
<dbReference type="Gene3D" id="3.40.50.11660">
    <property type="entry name" value="Glycosyl transferase family 10, C-terminal domain"/>
    <property type="match status" value="1"/>
</dbReference>
<dbReference type="InterPro" id="IPR001503">
    <property type="entry name" value="Glyco_trans_10"/>
</dbReference>
<keyword evidence="5 12" id="KW-0808">Transferase</keyword>
<evidence type="ECO:0000256" key="2">
    <source>
        <dbReference type="ARBA" id="ARBA00004922"/>
    </source>
</evidence>
<evidence type="ECO:0000256" key="12">
    <source>
        <dbReference type="RuleBase" id="RU003832"/>
    </source>
</evidence>
<keyword evidence="4 12" id="KW-0328">Glycosyltransferase</keyword>
<keyword evidence="10" id="KW-0472">Membrane</keyword>
<evidence type="ECO:0000256" key="3">
    <source>
        <dbReference type="ARBA" id="ARBA00008919"/>
    </source>
</evidence>
<dbReference type="AlphaFoldDB" id="B4K2T1"/>
<dbReference type="HOGENOM" id="CLU_032075_3_0_1"/>
<evidence type="ECO:0000256" key="4">
    <source>
        <dbReference type="ARBA" id="ARBA00022676"/>
    </source>
</evidence>